<name>A0AAW2TFV5_SESRA</name>
<evidence type="ECO:0000256" key="1">
    <source>
        <dbReference type="SAM" id="MobiDB-lite"/>
    </source>
</evidence>
<keyword evidence="2" id="KW-0812">Transmembrane</keyword>
<comment type="caution">
    <text evidence="3">The sequence shown here is derived from an EMBL/GenBank/DDBJ whole genome shotgun (WGS) entry which is preliminary data.</text>
</comment>
<dbReference type="GO" id="GO:0010008">
    <property type="term" value="C:endosome membrane"/>
    <property type="evidence" value="ECO:0007669"/>
    <property type="project" value="TreeGrafter"/>
</dbReference>
<dbReference type="GO" id="GO:2000641">
    <property type="term" value="P:regulation of early endosome to late endosome transport"/>
    <property type="evidence" value="ECO:0007669"/>
    <property type="project" value="InterPro"/>
</dbReference>
<evidence type="ECO:0000313" key="3">
    <source>
        <dbReference type="EMBL" id="KAL0403825.1"/>
    </source>
</evidence>
<feature type="compositionally biased region" description="Polar residues" evidence="1">
    <location>
        <begin position="131"/>
        <end position="153"/>
    </location>
</feature>
<organism evidence="3">
    <name type="scientific">Sesamum radiatum</name>
    <name type="common">Black benniseed</name>
    <dbReference type="NCBI Taxonomy" id="300843"/>
    <lineage>
        <taxon>Eukaryota</taxon>
        <taxon>Viridiplantae</taxon>
        <taxon>Streptophyta</taxon>
        <taxon>Embryophyta</taxon>
        <taxon>Tracheophyta</taxon>
        <taxon>Spermatophyta</taxon>
        <taxon>Magnoliopsida</taxon>
        <taxon>eudicotyledons</taxon>
        <taxon>Gunneridae</taxon>
        <taxon>Pentapetalae</taxon>
        <taxon>asterids</taxon>
        <taxon>lamiids</taxon>
        <taxon>Lamiales</taxon>
        <taxon>Pedaliaceae</taxon>
        <taxon>Sesamum</taxon>
    </lineage>
</organism>
<proteinExistence type="predicted"/>
<evidence type="ECO:0000256" key="2">
    <source>
        <dbReference type="SAM" id="Phobius"/>
    </source>
</evidence>
<reference evidence="3" key="2">
    <citation type="journal article" date="2024" name="Plant">
        <title>Genomic evolution and insights into agronomic trait innovations of Sesamum species.</title>
        <authorList>
            <person name="Miao H."/>
            <person name="Wang L."/>
            <person name="Qu L."/>
            <person name="Liu H."/>
            <person name="Sun Y."/>
            <person name="Le M."/>
            <person name="Wang Q."/>
            <person name="Wei S."/>
            <person name="Zheng Y."/>
            <person name="Lin W."/>
            <person name="Duan Y."/>
            <person name="Cao H."/>
            <person name="Xiong S."/>
            <person name="Wang X."/>
            <person name="Wei L."/>
            <person name="Li C."/>
            <person name="Ma Q."/>
            <person name="Ju M."/>
            <person name="Zhao R."/>
            <person name="Li G."/>
            <person name="Mu C."/>
            <person name="Tian Q."/>
            <person name="Mei H."/>
            <person name="Zhang T."/>
            <person name="Gao T."/>
            <person name="Zhang H."/>
        </authorList>
    </citation>
    <scope>NUCLEOTIDE SEQUENCE</scope>
    <source>
        <strain evidence="3">G02</strain>
    </source>
</reference>
<gene>
    <name evidence="3" type="ORF">Sradi_2023300</name>
</gene>
<sequence length="153" mass="16630">MHPDKTTVACSLCHAIVTWHIIVVGSVLWKFFLAFSIGELGKKWALFTDELERVGSSNWPVLAIEVLHAFATEGAYCTKVRDILSASDVWNAYKDQRHDLFLPSNAQTSAAGVAGLIESSSSRLTYALTAPPTQHSQARSPPTVTSDSNGRQG</sequence>
<dbReference type="GO" id="GO:0006898">
    <property type="term" value="P:receptor-mediated endocytosis"/>
    <property type="evidence" value="ECO:0007669"/>
    <property type="project" value="TreeGrafter"/>
</dbReference>
<accession>A0AAW2TFV5</accession>
<keyword evidence="2" id="KW-1133">Transmembrane helix</keyword>
<keyword evidence="2" id="KW-0472">Membrane</keyword>
<protein>
    <submittedName>
        <fullName evidence="3">DnaJsubfamily C GRV2</fullName>
    </submittedName>
</protein>
<dbReference type="PANTHER" id="PTHR36983">
    <property type="entry name" value="DNAJ HOMOLOG SUBFAMILY C MEMBER 13"/>
    <property type="match status" value="1"/>
</dbReference>
<reference evidence="3" key="1">
    <citation type="submission" date="2020-06" db="EMBL/GenBank/DDBJ databases">
        <authorList>
            <person name="Li T."/>
            <person name="Hu X."/>
            <person name="Zhang T."/>
            <person name="Song X."/>
            <person name="Zhang H."/>
            <person name="Dai N."/>
            <person name="Sheng W."/>
            <person name="Hou X."/>
            <person name="Wei L."/>
        </authorList>
    </citation>
    <scope>NUCLEOTIDE SEQUENCE</scope>
    <source>
        <strain evidence="3">G02</strain>
        <tissue evidence="3">Leaf</tissue>
    </source>
</reference>
<dbReference type="AlphaFoldDB" id="A0AAW2TFV5"/>
<feature type="transmembrane region" description="Helical" evidence="2">
    <location>
        <begin position="6"/>
        <end position="33"/>
    </location>
</feature>
<dbReference type="GO" id="GO:0007032">
    <property type="term" value="P:endosome organization"/>
    <property type="evidence" value="ECO:0007669"/>
    <property type="project" value="InterPro"/>
</dbReference>
<dbReference type="EMBL" id="JACGWJ010000008">
    <property type="protein sequence ID" value="KAL0403825.1"/>
    <property type="molecule type" value="Genomic_DNA"/>
</dbReference>
<dbReference type="InterPro" id="IPR044978">
    <property type="entry name" value="GRV2/DNAJC13"/>
</dbReference>
<dbReference type="PANTHER" id="PTHR36983:SF2">
    <property type="entry name" value="DNAJ HOMOLOG SUBFAMILY C MEMBER 13"/>
    <property type="match status" value="1"/>
</dbReference>
<feature type="region of interest" description="Disordered" evidence="1">
    <location>
        <begin position="128"/>
        <end position="153"/>
    </location>
</feature>